<dbReference type="Proteomes" id="UP001219605">
    <property type="component" value="Chromosome"/>
</dbReference>
<evidence type="ECO:0000313" key="2">
    <source>
        <dbReference type="Proteomes" id="UP001219605"/>
    </source>
</evidence>
<protein>
    <submittedName>
        <fullName evidence="1">Bacteriocin fulvocin C-related protein</fullName>
    </submittedName>
</protein>
<sequence length="264" mass="27818">MVEETRVRAWTGVRMGSRLAMRLGPRRTVSVLRALADLDREGQSDENQADSGIGRRGVLRLSAGAGIAAALLVAGKVPAFAAQESRVLAAGRNWAQLNQSPRVGQYDELARFPVAYRPAIFAALSPSVRSSLWVEQVKRYRSAHRELTAEQARVLDGFEAIVANVDTYTYESSAVQARVKAIEAAGIAAFGQSEACRLMSTLGPVDTAETFGSSGNSAEPAPAVACNCNRGSGCQPSCSCVGCSSSWPGCGCAGIWTCDGLICA</sequence>
<organism evidence="1 2">
    <name type="scientific">Micromonospora cathayae</name>
    <dbReference type="NCBI Taxonomy" id="3028804"/>
    <lineage>
        <taxon>Bacteria</taxon>
        <taxon>Bacillati</taxon>
        <taxon>Actinomycetota</taxon>
        <taxon>Actinomycetes</taxon>
        <taxon>Micromonosporales</taxon>
        <taxon>Micromonosporaceae</taxon>
        <taxon>Micromonospora</taxon>
    </lineage>
</organism>
<accession>A0ABY7ZTV0</accession>
<reference evidence="1 2" key="1">
    <citation type="submission" date="2023-02" db="EMBL/GenBank/DDBJ databases">
        <authorList>
            <person name="Mo P."/>
        </authorList>
    </citation>
    <scope>NUCLEOTIDE SEQUENCE [LARGE SCALE GENOMIC DNA]</scope>
    <source>
        <strain evidence="1 2">HUAS 3</strain>
    </source>
</reference>
<dbReference type="RefSeq" id="WP_275033127.1">
    <property type="nucleotide sequence ID" value="NZ_CP118615.1"/>
</dbReference>
<keyword evidence="2" id="KW-1185">Reference proteome</keyword>
<name>A0ABY7ZTV0_9ACTN</name>
<evidence type="ECO:0000313" key="1">
    <source>
        <dbReference type="EMBL" id="WDZ86325.1"/>
    </source>
</evidence>
<gene>
    <name evidence="1" type="ORF">PVK37_07955</name>
</gene>
<dbReference type="NCBIfam" id="NF033852">
    <property type="entry name" value="fulvocin_rel"/>
    <property type="match status" value="1"/>
</dbReference>
<dbReference type="EMBL" id="CP118615">
    <property type="protein sequence ID" value="WDZ86325.1"/>
    <property type="molecule type" value="Genomic_DNA"/>
</dbReference>
<proteinExistence type="predicted"/>